<dbReference type="Proteomes" id="UP000284706">
    <property type="component" value="Unassembled WGS sequence"/>
</dbReference>
<gene>
    <name evidence="1" type="ORF">CVT26_011393</name>
</gene>
<dbReference type="AlphaFoldDB" id="A0A409YHD6"/>
<proteinExistence type="predicted"/>
<accession>A0A409YHD6</accession>
<evidence type="ECO:0000313" key="1">
    <source>
        <dbReference type="EMBL" id="PPR02426.1"/>
    </source>
</evidence>
<keyword evidence="2" id="KW-1185">Reference proteome</keyword>
<evidence type="ECO:0000313" key="2">
    <source>
        <dbReference type="Proteomes" id="UP000284706"/>
    </source>
</evidence>
<dbReference type="EMBL" id="NHYE01000846">
    <property type="protein sequence ID" value="PPR02426.1"/>
    <property type="molecule type" value="Genomic_DNA"/>
</dbReference>
<protein>
    <submittedName>
        <fullName evidence="1">Uncharacterized protein</fullName>
    </submittedName>
</protein>
<comment type="caution">
    <text evidence="1">The sequence shown here is derived from an EMBL/GenBank/DDBJ whole genome shotgun (WGS) entry which is preliminary data.</text>
</comment>
<name>A0A409YHD6_9AGAR</name>
<sequence>MPELREHRVRGWEGAPNPGFWVSLYTPKLRNSHGTEGQEGIDDLETAWLLNDFAVVRKPSRAVISNHVLFVHIPMSVRDGFSKGPSDVVCRYKTSSIVEAFGVAKTKEGDHRFESNEPDLSLLDRCKVMNNSKDAFQQTDETWLFVLGF</sequence>
<reference evidence="1 2" key="1">
    <citation type="journal article" date="2018" name="Evol. Lett.">
        <title>Horizontal gene cluster transfer increased hallucinogenic mushroom diversity.</title>
        <authorList>
            <person name="Reynolds H.T."/>
            <person name="Vijayakumar V."/>
            <person name="Gluck-Thaler E."/>
            <person name="Korotkin H.B."/>
            <person name="Matheny P.B."/>
            <person name="Slot J.C."/>
        </authorList>
    </citation>
    <scope>NUCLEOTIDE SEQUENCE [LARGE SCALE GENOMIC DNA]</scope>
    <source>
        <strain evidence="1 2">SRW20</strain>
    </source>
</reference>
<organism evidence="1 2">
    <name type="scientific">Gymnopilus dilepis</name>
    <dbReference type="NCBI Taxonomy" id="231916"/>
    <lineage>
        <taxon>Eukaryota</taxon>
        <taxon>Fungi</taxon>
        <taxon>Dikarya</taxon>
        <taxon>Basidiomycota</taxon>
        <taxon>Agaricomycotina</taxon>
        <taxon>Agaricomycetes</taxon>
        <taxon>Agaricomycetidae</taxon>
        <taxon>Agaricales</taxon>
        <taxon>Agaricineae</taxon>
        <taxon>Hymenogastraceae</taxon>
        <taxon>Gymnopilus</taxon>
    </lineage>
</organism>
<dbReference type="InParanoid" id="A0A409YHD6"/>